<feature type="transmembrane region" description="Helical" evidence="1">
    <location>
        <begin position="65"/>
        <end position="83"/>
    </location>
</feature>
<protein>
    <submittedName>
        <fullName evidence="2">DUF3397 domain-containing protein</fullName>
    </submittedName>
</protein>
<keyword evidence="3" id="KW-1185">Reference proteome</keyword>
<feature type="transmembrane region" description="Helical" evidence="1">
    <location>
        <begin position="103"/>
        <end position="125"/>
    </location>
</feature>
<feature type="transmembrane region" description="Helical" evidence="1">
    <location>
        <begin position="6"/>
        <end position="28"/>
    </location>
</feature>
<keyword evidence="1" id="KW-0472">Membrane</keyword>
<dbReference type="InterPro" id="IPR016945">
    <property type="entry name" value="UCP030092"/>
</dbReference>
<sequence>MITIISNVIGAVVTFPFITTVLLYFIAIKMFKNKWRAIHFAVNYTTILYIFAVGIILHTIFGDHYLGIIVIFILLFLSIAIVIQWKRSGEVIFRKVFKVYWRFLFIVFFIGSFVLMIVGLSVSIMGV</sequence>
<name>A0A9X4AHY8_9BACI</name>
<dbReference type="AlphaFoldDB" id="A0A9X4AHY8"/>
<proteinExistence type="predicted"/>
<dbReference type="PIRSF" id="PIRSF030092">
    <property type="entry name" value="UCP030092"/>
    <property type="match status" value="1"/>
</dbReference>
<dbReference type="Pfam" id="PF11877">
    <property type="entry name" value="DUF3397"/>
    <property type="match status" value="1"/>
</dbReference>
<gene>
    <name evidence="2" type="ORF">NC661_09455</name>
</gene>
<dbReference type="RefSeq" id="WP_259872154.1">
    <property type="nucleotide sequence ID" value="NZ_JAMQJZ010000006.1"/>
</dbReference>
<keyword evidence="1" id="KW-0812">Transmembrane</keyword>
<organism evidence="2 3">
    <name type="scientific">Aquibacillus koreensis</name>
    <dbReference type="NCBI Taxonomy" id="279446"/>
    <lineage>
        <taxon>Bacteria</taxon>
        <taxon>Bacillati</taxon>
        <taxon>Bacillota</taxon>
        <taxon>Bacilli</taxon>
        <taxon>Bacillales</taxon>
        <taxon>Bacillaceae</taxon>
        <taxon>Aquibacillus</taxon>
    </lineage>
</organism>
<evidence type="ECO:0000313" key="3">
    <source>
        <dbReference type="Proteomes" id="UP001145072"/>
    </source>
</evidence>
<comment type="caution">
    <text evidence="2">The sequence shown here is derived from an EMBL/GenBank/DDBJ whole genome shotgun (WGS) entry which is preliminary data.</text>
</comment>
<feature type="transmembrane region" description="Helical" evidence="1">
    <location>
        <begin position="40"/>
        <end position="59"/>
    </location>
</feature>
<keyword evidence="1" id="KW-1133">Transmembrane helix</keyword>
<reference evidence="2" key="1">
    <citation type="submission" date="2022-06" db="EMBL/GenBank/DDBJ databases">
        <title>Aquibacillus sp. a new bacterium isolated from soil saline samples.</title>
        <authorList>
            <person name="Galisteo C."/>
            <person name="De La Haba R."/>
            <person name="Sanchez-Porro C."/>
            <person name="Ventosa A."/>
        </authorList>
    </citation>
    <scope>NUCLEOTIDE SEQUENCE</scope>
    <source>
        <strain evidence="2">JCM 12387</strain>
    </source>
</reference>
<evidence type="ECO:0000313" key="2">
    <source>
        <dbReference type="EMBL" id="MDC3420592.1"/>
    </source>
</evidence>
<dbReference type="InterPro" id="IPR024515">
    <property type="entry name" value="DUF3397"/>
</dbReference>
<dbReference type="Proteomes" id="UP001145072">
    <property type="component" value="Unassembled WGS sequence"/>
</dbReference>
<dbReference type="EMBL" id="JAMQJZ010000006">
    <property type="protein sequence ID" value="MDC3420592.1"/>
    <property type="molecule type" value="Genomic_DNA"/>
</dbReference>
<evidence type="ECO:0000256" key="1">
    <source>
        <dbReference type="SAM" id="Phobius"/>
    </source>
</evidence>
<accession>A0A9X4AHY8</accession>